<name>A0A238YTW3_9RHOB</name>
<dbReference type="SUPFAM" id="SSF48317">
    <property type="entry name" value="Acid phosphatase/Vanadium-dependent haloperoxidase"/>
    <property type="match status" value="1"/>
</dbReference>
<dbReference type="Proteomes" id="UP000198417">
    <property type="component" value="Unassembled WGS sequence"/>
</dbReference>
<evidence type="ECO:0000256" key="1">
    <source>
        <dbReference type="SAM" id="MobiDB-lite"/>
    </source>
</evidence>
<feature type="region of interest" description="Disordered" evidence="1">
    <location>
        <begin position="94"/>
        <end position="114"/>
    </location>
</feature>
<dbReference type="InterPro" id="IPR036938">
    <property type="entry name" value="PAP2/HPO_sf"/>
</dbReference>
<feature type="compositionally biased region" description="Low complexity" evidence="1">
    <location>
        <begin position="100"/>
        <end position="114"/>
    </location>
</feature>
<accession>A0A238YTW3</accession>
<dbReference type="Gene3D" id="1.10.606.10">
    <property type="entry name" value="Vanadium-containing Chloroperoxidase, domain 2"/>
    <property type="match status" value="1"/>
</dbReference>
<dbReference type="RefSeq" id="WP_089272866.1">
    <property type="nucleotide sequence ID" value="NZ_FZNN01000019.1"/>
</dbReference>
<dbReference type="EMBL" id="FZNN01000019">
    <property type="protein sequence ID" value="SNR73899.1"/>
    <property type="molecule type" value="Genomic_DNA"/>
</dbReference>
<evidence type="ECO:0000313" key="3">
    <source>
        <dbReference type="Proteomes" id="UP000198417"/>
    </source>
</evidence>
<dbReference type="InterPro" id="IPR016119">
    <property type="entry name" value="Br/Cl_peroxidase_C"/>
</dbReference>
<proteinExistence type="predicted"/>
<protein>
    <submittedName>
        <fullName evidence="2">Uncharacterized protein</fullName>
    </submittedName>
</protein>
<sequence length="520" mass="55801">MIADTRIRPAAFTVIYGGKTVTEPAAPASSPPPVTRRPMMDADALACEMARIYALTLLRDIPFADLSDPQRGVRIDGATEFTLHELQTELRQLPWQPRHSSPLSGDSPLSDLLSLSVPGDADHCAASPIRCDGQPHLLPTSPATAEPVLSAFFDAARPRAAGPGGRALGVPGVGDPGPAQSMSHWLRWIEAACGASLPMPGRSDPAIPDMRTPRDLAIQMHRRHPSQAYFNAALQLFTQEKPMDPGLMQALGGARWTGSRIFTLMLNAARRAEEVCRRNSRGPRVARPGVVAARWALMQSGEDMRAGPEAMLEQAALDRLNACTPRLLHWIARLNGVEGTGSFAMPDDAGGVIEGWTPLALRQNLILPPVEKGSNRLCPALGVGRAVLAGTQVTLLKALFATSPDHNSAANGHPDLARELDKLARNVALARSIAGGFYDVENRQSLRLGQSLALTMLREALEGDGLPATLDLRDFDGRQISLRARRERPGSVRVSLRVDGAYAPWPEGGDSPAPYLTAVV</sequence>
<dbReference type="AlphaFoldDB" id="A0A238YTW3"/>
<dbReference type="GO" id="GO:0004601">
    <property type="term" value="F:peroxidase activity"/>
    <property type="evidence" value="ECO:0007669"/>
    <property type="project" value="InterPro"/>
</dbReference>
<keyword evidence="3" id="KW-1185">Reference proteome</keyword>
<dbReference type="OrthoDB" id="7820590at2"/>
<organism evidence="2 3">
    <name type="scientific">Puniceibacterium sediminis</name>
    <dbReference type="NCBI Taxonomy" id="1608407"/>
    <lineage>
        <taxon>Bacteria</taxon>
        <taxon>Pseudomonadati</taxon>
        <taxon>Pseudomonadota</taxon>
        <taxon>Alphaproteobacteria</taxon>
        <taxon>Rhodobacterales</taxon>
        <taxon>Paracoccaceae</taxon>
        <taxon>Puniceibacterium</taxon>
    </lineage>
</organism>
<reference evidence="2 3" key="1">
    <citation type="submission" date="2017-06" db="EMBL/GenBank/DDBJ databases">
        <authorList>
            <person name="Kim H.J."/>
            <person name="Triplett B.A."/>
        </authorList>
    </citation>
    <scope>NUCLEOTIDE SEQUENCE [LARGE SCALE GENOMIC DNA]</scope>
    <source>
        <strain evidence="2 3">DSM 29052</strain>
    </source>
</reference>
<evidence type="ECO:0000313" key="2">
    <source>
        <dbReference type="EMBL" id="SNR73899.1"/>
    </source>
</evidence>
<gene>
    <name evidence="2" type="ORF">SAMN06265370_11981</name>
</gene>